<feature type="transmembrane region" description="Helical" evidence="6">
    <location>
        <begin position="188"/>
        <end position="211"/>
    </location>
</feature>
<dbReference type="EMBL" id="JAADJZ010000023">
    <property type="protein sequence ID" value="KAF2867538.1"/>
    <property type="molecule type" value="Genomic_DNA"/>
</dbReference>
<evidence type="ECO:0000256" key="2">
    <source>
        <dbReference type="ARBA" id="ARBA00022692"/>
    </source>
</evidence>
<proteinExistence type="inferred from homology"/>
<evidence type="ECO:0000256" key="6">
    <source>
        <dbReference type="SAM" id="Phobius"/>
    </source>
</evidence>
<feature type="non-terminal residue" evidence="8">
    <location>
        <position position="292"/>
    </location>
</feature>
<feature type="non-terminal residue" evidence="8">
    <location>
        <position position="1"/>
    </location>
</feature>
<dbReference type="InterPro" id="IPR049326">
    <property type="entry name" value="Rhodopsin_dom_fungi"/>
</dbReference>
<evidence type="ECO:0000313" key="8">
    <source>
        <dbReference type="EMBL" id="KAF2867538.1"/>
    </source>
</evidence>
<reference evidence="8 9" key="1">
    <citation type="submission" date="2020-01" db="EMBL/GenBank/DDBJ databases">
        <authorList>
            <consortium name="DOE Joint Genome Institute"/>
            <person name="Haridas S."/>
            <person name="Albert R."/>
            <person name="Binder M."/>
            <person name="Bloem J."/>
            <person name="Labutti K."/>
            <person name="Salamov A."/>
            <person name="Andreopoulos B."/>
            <person name="Baker S.E."/>
            <person name="Barry K."/>
            <person name="Bills G."/>
            <person name="Bluhm B.H."/>
            <person name="Cannon C."/>
            <person name="Castanera R."/>
            <person name="Culley D.E."/>
            <person name="Daum C."/>
            <person name="Ezra D."/>
            <person name="Gonzalez J.B."/>
            <person name="Henrissat B."/>
            <person name="Kuo A."/>
            <person name="Liang C."/>
            <person name="Lipzen A."/>
            <person name="Lutzoni F."/>
            <person name="Magnuson J."/>
            <person name="Mondo S."/>
            <person name="Nolan M."/>
            <person name="Ohm R."/>
            <person name="Pangilinan J."/>
            <person name="Park H.-J.H."/>
            <person name="Ramirez L."/>
            <person name="Alfaro M."/>
            <person name="Sun H."/>
            <person name="Tritt A."/>
            <person name="Yoshinaga Y."/>
            <person name="Zwiers L.-H.L."/>
            <person name="Turgeon B.G."/>
            <person name="Goodwin S.B."/>
            <person name="Spatafora J.W."/>
            <person name="Crous P.W."/>
            <person name="Grigoriev I.V."/>
        </authorList>
    </citation>
    <scope>NUCLEOTIDE SEQUENCE [LARGE SCALE GENOMIC DNA]</scope>
    <source>
        <strain evidence="8 9">CBS 611.86</strain>
    </source>
</reference>
<feature type="transmembrane region" description="Helical" evidence="6">
    <location>
        <begin position="20"/>
        <end position="42"/>
    </location>
</feature>
<keyword evidence="4 6" id="KW-0472">Membrane</keyword>
<keyword evidence="9" id="KW-1185">Reference proteome</keyword>
<comment type="similarity">
    <text evidence="5">Belongs to the SAT4 family.</text>
</comment>
<feature type="transmembrane region" description="Helical" evidence="6">
    <location>
        <begin position="54"/>
        <end position="74"/>
    </location>
</feature>
<dbReference type="OrthoDB" id="444631at2759"/>
<comment type="subcellular location">
    <subcellularLocation>
        <location evidence="1">Membrane</location>
        <topology evidence="1">Multi-pass membrane protein</topology>
    </subcellularLocation>
</comment>
<feature type="transmembrane region" description="Helical" evidence="6">
    <location>
        <begin position="106"/>
        <end position="129"/>
    </location>
</feature>
<evidence type="ECO:0000313" key="9">
    <source>
        <dbReference type="Proteomes" id="UP000481861"/>
    </source>
</evidence>
<evidence type="ECO:0000256" key="4">
    <source>
        <dbReference type="ARBA" id="ARBA00023136"/>
    </source>
</evidence>
<dbReference type="InterPro" id="IPR052337">
    <property type="entry name" value="SAT4-like"/>
</dbReference>
<evidence type="ECO:0000256" key="5">
    <source>
        <dbReference type="ARBA" id="ARBA00038359"/>
    </source>
</evidence>
<evidence type="ECO:0000256" key="1">
    <source>
        <dbReference type="ARBA" id="ARBA00004141"/>
    </source>
</evidence>
<dbReference type="GO" id="GO:0016020">
    <property type="term" value="C:membrane"/>
    <property type="evidence" value="ECO:0007669"/>
    <property type="project" value="UniProtKB-SubCell"/>
</dbReference>
<accession>A0A7C8M3Q4</accession>
<name>A0A7C8M3Q4_9PLEO</name>
<keyword evidence="2 6" id="KW-0812">Transmembrane</keyword>
<dbReference type="Proteomes" id="UP000481861">
    <property type="component" value="Unassembled WGS sequence"/>
</dbReference>
<feature type="transmembrane region" description="Helical" evidence="6">
    <location>
        <begin position="259"/>
        <end position="281"/>
    </location>
</feature>
<gene>
    <name evidence="8" type="ORF">BDV95DRAFT_446102</name>
</gene>
<dbReference type="PANTHER" id="PTHR33048">
    <property type="entry name" value="PTH11-LIKE INTEGRAL MEMBRANE PROTEIN (AFU_ORTHOLOGUE AFUA_5G11245)"/>
    <property type="match status" value="1"/>
</dbReference>
<feature type="domain" description="Rhodopsin" evidence="7">
    <location>
        <begin position="39"/>
        <end position="281"/>
    </location>
</feature>
<comment type="caution">
    <text evidence="8">The sequence shown here is derived from an EMBL/GenBank/DDBJ whole genome shotgun (WGS) entry which is preliminary data.</text>
</comment>
<protein>
    <recommendedName>
        <fullName evidence="7">Rhodopsin domain-containing protein</fullName>
    </recommendedName>
</protein>
<keyword evidence="3 6" id="KW-1133">Transmembrane helix</keyword>
<sequence>TYDDGTKYRIEHAGRVSQDVFQTVAGFFCAIAGFAFVGRLAVRLTIRRKLYLDDYLLIFGTCGLVAATVIMYRFTHLIFVLNALKYDKSILPTKADLNAIGSAQGINYSLIAMVWTATCCVKLCFLASFKTLISNVSIRITVWYWAAVALSIIQWILGFSVPFIICPSVGNDIITHCTPETPYVKTLALNTFVTCLDFVTDLMIVSIPIWVLRNVRIRLTQKLAIAVFLCLSIGMIIAGILRMSAAYHGGYWDLTWQYLLLYLESCVAITMASVSAFRSVFVEQKRRREQDQ</sequence>
<dbReference type="PANTHER" id="PTHR33048:SF92">
    <property type="entry name" value="INTEGRAL MEMBRANE PROTEIN"/>
    <property type="match status" value="1"/>
</dbReference>
<dbReference type="Pfam" id="PF20684">
    <property type="entry name" value="Fung_rhodopsin"/>
    <property type="match status" value="1"/>
</dbReference>
<organism evidence="8 9">
    <name type="scientific">Massariosphaeria phaeospora</name>
    <dbReference type="NCBI Taxonomy" id="100035"/>
    <lineage>
        <taxon>Eukaryota</taxon>
        <taxon>Fungi</taxon>
        <taxon>Dikarya</taxon>
        <taxon>Ascomycota</taxon>
        <taxon>Pezizomycotina</taxon>
        <taxon>Dothideomycetes</taxon>
        <taxon>Pleosporomycetidae</taxon>
        <taxon>Pleosporales</taxon>
        <taxon>Pleosporales incertae sedis</taxon>
        <taxon>Massariosphaeria</taxon>
    </lineage>
</organism>
<evidence type="ECO:0000256" key="3">
    <source>
        <dbReference type="ARBA" id="ARBA00022989"/>
    </source>
</evidence>
<feature type="transmembrane region" description="Helical" evidence="6">
    <location>
        <begin position="141"/>
        <end position="165"/>
    </location>
</feature>
<feature type="transmembrane region" description="Helical" evidence="6">
    <location>
        <begin position="223"/>
        <end position="247"/>
    </location>
</feature>
<evidence type="ECO:0000259" key="7">
    <source>
        <dbReference type="Pfam" id="PF20684"/>
    </source>
</evidence>
<dbReference type="AlphaFoldDB" id="A0A7C8M3Q4"/>